<dbReference type="InterPro" id="IPR011989">
    <property type="entry name" value="ARM-like"/>
</dbReference>
<organism evidence="1 2">
    <name type="scientific">Gigaspora margarita</name>
    <dbReference type="NCBI Taxonomy" id="4874"/>
    <lineage>
        <taxon>Eukaryota</taxon>
        <taxon>Fungi</taxon>
        <taxon>Fungi incertae sedis</taxon>
        <taxon>Mucoromycota</taxon>
        <taxon>Glomeromycotina</taxon>
        <taxon>Glomeromycetes</taxon>
        <taxon>Diversisporales</taxon>
        <taxon>Gigasporaceae</taxon>
        <taxon>Gigaspora</taxon>
    </lineage>
</organism>
<evidence type="ECO:0000313" key="1">
    <source>
        <dbReference type="EMBL" id="CAG8681217.1"/>
    </source>
</evidence>
<proteinExistence type="predicted"/>
<dbReference type="EMBL" id="CAJVQB010006290">
    <property type="protein sequence ID" value="CAG8681217.1"/>
    <property type="molecule type" value="Genomic_DNA"/>
</dbReference>
<dbReference type="InterPro" id="IPR008709">
    <property type="entry name" value="Neurochondrin"/>
</dbReference>
<protein>
    <submittedName>
        <fullName evidence="1">15750_t:CDS:1</fullName>
    </submittedName>
</protein>
<comment type="caution">
    <text evidence="1">The sequence shown here is derived from an EMBL/GenBank/DDBJ whole genome shotgun (WGS) entry which is preliminary data.</text>
</comment>
<dbReference type="Proteomes" id="UP000789901">
    <property type="component" value="Unassembled WGS sequence"/>
</dbReference>
<sequence length="650" mass="74084">MANPQEHQSEIDRCIELLNPSSSDEAKFVALTLLPRLLKQDKKNVVLIFDAMDFKFLERLMRTGSVNDDNQPDFTLKSIAVNILSCFCALDELLNKKQIHARIPTLASLITPDNEELTRDILGIFLRLSSANQGSTYIIDDKVISKILQCITSFTNVEIQELALNVIYYTTTGVITSISQDQHISSSRTIIQGYISKIFKQLSDTFRINQNKLKFDLLQFFVQIFTQMSDQANFLINDQSQTSILIQNFRHSLLEILSSKLGIEQRNKALSLVMLLLYNFGAIPLFAPITSNLTLTQISKSAASDIDNEFKFSALVVQLSCVEIRLMLDELEQEKKDDQLNERLNVMLPACYTILEKSIEYLSHIESLLESQEEVETTRVKLEPDVLLRLKGTMIETFRAIIEYLVDVKERGISIKTAMKDEKIIASIRVLSAWLAEESSLEKETLALMPFLVDTCRYCLEKSTEMDLIKILISAFLNITAQDDLRKAFLEQRGAQIMFDYWEKNWTNIDTKNLTNTKAKEILSILQVLLNIVVSEKDTFIVRNEDELWKIVKSGCQIAEILGPKLKSEGYSIEQEIQTILLANTLLICLLVISGASPSYKKLELEVIKSIKSAAISFYNDQKNIISQENQRMQIEELIYLGQQVLNNMS</sequence>
<dbReference type="Pfam" id="PF05536">
    <property type="entry name" value="Neurochondrin"/>
    <property type="match status" value="1"/>
</dbReference>
<dbReference type="Gene3D" id="1.25.10.10">
    <property type="entry name" value="Leucine-rich Repeat Variant"/>
    <property type="match status" value="1"/>
</dbReference>
<gene>
    <name evidence="1" type="ORF">GMARGA_LOCUS10970</name>
</gene>
<keyword evidence="2" id="KW-1185">Reference proteome</keyword>
<dbReference type="PANTHER" id="PTHR13109:SF7">
    <property type="entry name" value="NEUROCHONDRIN"/>
    <property type="match status" value="1"/>
</dbReference>
<evidence type="ECO:0000313" key="2">
    <source>
        <dbReference type="Proteomes" id="UP000789901"/>
    </source>
</evidence>
<dbReference type="InterPro" id="IPR016024">
    <property type="entry name" value="ARM-type_fold"/>
</dbReference>
<dbReference type="PANTHER" id="PTHR13109">
    <property type="entry name" value="NEUROCHONDRIN"/>
    <property type="match status" value="1"/>
</dbReference>
<name>A0ABN7UXA7_GIGMA</name>
<reference evidence="1 2" key="1">
    <citation type="submission" date="2021-06" db="EMBL/GenBank/DDBJ databases">
        <authorList>
            <person name="Kallberg Y."/>
            <person name="Tangrot J."/>
            <person name="Rosling A."/>
        </authorList>
    </citation>
    <scope>NUCLEOTIDE SEQUENCE [LARGE SCALE GENOMIC DNA]</scope>
    <source>
        <strain evidence="1 2">120-4 pot B 10/14</strain>
    </source>
</reference>
<accession>A0ABN7UXA7</accession>
<dbReference type="SUPFAM" id="SSF48371">
    <property type="entry name" value="ARM repeat"/>
    <property type="match status" value="1"/>
</dbReference>